<evidence type="ECO:0000259" key="7">
    <source>
        <dbReference type="PROSITE" id="PS51007"/>
    </source>
</evidence>
<feature type="compositionally biased region" description="Polar residues" evidence="5">
    <location>
        <begin position="717"/>
        <end position="728"/>
    </location>
</feature>
<keyword evidence="3 4" id="KW-0408">Iron</keyword>
<dbReference type="InterPro" id="IPR011444">
    <property type="entry name" value="DUF1549"/>
</dbReference>
<keyword evidence="6" id="KW-0732">Signal</keyword>
<proteinExistence type="predicted"/>
<dbReference type="Gene3D" id="1.10.760.10">
    <property type="entry name" value="Cytochrome c-like domain"/>
    <property type="match status" value="1"/>
</dbReference>
<gene>
    <name evidence="8" type="ORF">V5E97_29865</name>
</gene>
<evidence type="ECO:0000256" key="3">
    <source>
        <dbReference type="ARBA" id="ARBA00023004"/>
    </source>
</evidence>
<accession>A0AAU7CB12</accession>
<evidence type="ECO:0000256" key="5">
    <source>
        <dbReference type="SAM" id="MobiDB-lite"/>
    </source>
</evidence>
<sequence length="931" mass="102255">MKTTLVTLLGCLALPGLLSAADTVDYAREVKPLFTKRCVACHGVLKAKAGLRLDTAARIKQGGDGGPTVVPGMSSESLLIEVVTGADGLRMPPEGEPLSTQEIATLKAWIDQGAESPEGEAEPEDPGRHWAFQRPTRSEIPTVEGVSPKSSPIDAFLAAQQKERGVMPGPLADKETLIRRASLDLTGLAPTPTELRTYLEDSSADAYEKVVDRLLASPRYGERWGRHWMDVWRYSDWDGYNKEVRESQPHIWRWRDWIVESLNKDKGYDRMVVEMIAADEAAPDDPEALRATGYLVRNWYKFNRNVWLDNIVEHTSKAFLGITINCARCHDHKYDPIAHEDYYKFRAFFEPHEIRTDRIAGQPDPLKDGLVRVYDKDPKTPTFLFERGDEKRPVKEKPLDPGLPRVLNRGKFPVQAVNLPPQAYYPGARQFVQDETLAQAKVEVTSYLDALAKADRALVDATTLEAIARDPKPAQAASRKAEATSALMASALTLSRANLLAIEAKIAADRAKHATPPSADAPSLALEAGRAERAAAVAKASFDLLTAEQALDVANQTSPISPSYRPGKTPKEKGPERSLKSVDLPTKQAAIAAATKKRDEARKAFDTAQSALNNGSATYASLGTVYPATSTGRRLALANWMASKENPLTARVAVNHIWMRHFGTPLVETVFDFGLNGKGPSNPALLDWLANSFMDSGWSMKQLHRLIVTSQAYRRQSSSEGASDSNLAQDPENRSLWRMNPRRMEAEAVRDNLLHAAGALENNLGGPDLDPNADLASKRRSLYFRHAKEKRVTFLKLFDSANATSCYRRSESVVPQQALALANSPISFEQARVLAAAISRDLKSGPATSDNPAFVTSAFERVLGRAPGPEERTACETYLTEQAVRLADKTGLHPFASGPASAVKPAADPAQRARESLVHVLFNHNDFVTIR</sequence>
<dbReference type="InterPro" id="IPR022655">
    <property type="entry name" value="DUF1553"/>
</dbReference>
<dbReference type="RefSeq" id="WP_406695250.1">
    <property type="nucleotide sequence ID" value="NZ_CP155447.1"/>
</dbReference>
<dbReference type="Pfam" id="PF07635">
    <property type="entry name" value="PSCyt1"/>
    <property type="match status" value="1"/>
</dbReference>
<dbReference type="AlphaFoldDB" id="A0AAU7CB12"/>
<feature type="chain" id="PRO_5043884983" evidence="6">
    <location>
        <begin position="21"/>
        <end position="931"/>
    </location>
</feature>
<protein>
    <submittedName>
        <fullName evidence="8">PSD1 and planctomycete cytochrome C domain-containing protein</fullName>
    </submittedName>
</protein>
<dbReference type="PANTHER" id="PTHR35889">
    <property type="entry name" value="CYCLOINULO-OLIGOSACCHARIDE FRUCTANOTRANSFERASE-RELATED"/>
    <property type="match status" value="1"/>
</dbReference>
<evidence type="ECO:0000256" key="2">
    <source>
        <dbReference type="ARBA" id="ARBA00022723"/>
    </source>
</evidence>
<dbReference type="GO" id="GO:0020037">
    <property type="term" value="F:heme binding"/>
    <property type="evidence" value="ECO:0007669"/>
    <property type="project" value="InterPro"/>
</dbReference>
<dbReference type="InterPro" id="IPR009056">
    <property type="entry name" value="Cyt_c-like_dom"/>
</dbReference>
<dbReference type="PANTHER" id="PTHR35889:SF3">
    <property type="entry name" value="F-BOX DOMAIN-CONTAINING PROTEIN"/>
    <property type="match status" value="1"/>
</dbReference>
<dbReference type="SUPFAM" id="SSF46626">
    <property type="entry name" value="Cytochrome c"/>
    <property type="match status" value="1"/>
</dbReference>
<keyword evidence="1 4" id="KW-0349">Heme</keyword>
<dbReference type="GO" id="GO:0046872">
    <property type="term" value="F:metal ion binding"/>
    <property type="evidence" value="ECO:0007669"/>
    <property type="project" value="UniProtKB-KW"/>
</dbReference>
<organism evidence="8">
    <name type="scientific">Singulisphaera sp. Ch08</name>
    <dbReference type="NCBI Taxonomy" id="3120278"/>
    <lineage>
        <taxon>Bacteria</taxon>
        <taxon>Pseudomonadati</taxon>
        <taxon>Planctomycetota</taxon>
        <taxon>Planctomycetia</taxon>
        <taxon>Isosphaerales</taxon>
        <taxon>Isosphaeraceae</taxon>
        <taxon>Singulisphaera</taxon>
    </lineage>
</organism>
<dbReference type="Pfam" id="PF07587">
    <property type="entry name" value="PSD1"/>
    <property type="match status" value="1"/>
</dbReference>
<feature type="domain" description="Cytochrome c" evidence="7">
    <location>
        <begin position="25"/>
        <end position="114"/>
    </location>
</feature>
<dbReference type="EMBL" id="CP155447">
    <property type="protein sequence ID" value="XBH02509.1"/>
    <property type="molecule type" value="Genomic_DNA"/>
</dbReference>
<evidence type="ECO:0000313" key="8">
    <source>
        <dbReference type="EMBL" id="XBH02509.1"/>
    </source>
</evidence>
<dbReference type="GO" id="GO:0009055">
    <property type="term" value="F:electron transfer activity"/>
    <property type="evidence" value="ECO:0007669"/>
    <property type="project" value="InterPro"/>
</dbReference>
<dbReference type="InterPro" id="IPR036909">
    <property type="entry name" value="Cyt_c-like_dom_sf"/>
</dbReference>
<keyword evidence="2 4" id="KW-0479">Metal-binding</keyword>
<dbReference type="InterPro" id="IPR011429">
    <property type="entry name" value="Cyt_c_Planctomycete-type"/>
</dbReference>
<feature type="region of interest" description="Disordered" evidence="5">
    <location>
        <begin position="556"/>
        <end position="582"/>
    </location>
</feature>
<name>A0AAU7CB12_9BACT</name>
<dbReference type="PROSITE" id="PS51007">
    <property type="entry name" value="CYTC"/>
    <property type="match status" value="1"/>
</dbReference>
<evidence type="ECO:0000256" key="6">
    <source>
        <dbReference type="SAM" id="SignalP"/>
    </source>
</evidence>
<feature type="signal peptide" evidence="6">
    <location>
        <begin position="1"/>
        <end position="20"/>
    </location>
</feature>
<feature type="compositionally biased region" description="Basic and acidic residues" evidence="5">
    <location>
        <begin position="569"/>
        <end position="580"/>
    </location>
</feature>
<reference evidence="8" key="1">
    <citation type="submission" date="2024-05" db="EMBL/GenBank/DDBJ databases">
        <title>Planctomycetes of the genus Singulisphaera possess chitinolytic capabilities.</title>
        <authorList>
            <person name="Ivanova A."/>
        </authorList>
    </citation>
    <scope>NUCLEOTIDE SEQUENCE</scope>
    <source>
        <strain evidence="8">Ch08T</strain>
    </source>
</reference>
<evidence type="ECO:0000256" key="1">
    <source>
        <dbReference type="ARBA" id="ARBA00022617"/>
    </source>
</evidence>
<dbReference type="Pfam" id="PF07583">
    <property type="entry name" value="PSCyt2"/>
    <property type="match status" value="1"/>
</dbReference>
<feature type="region of interest" description="Disordered" evidence="5">
    <location>
        <begin position="717"/>
        <end position="736"/>
    </location>
</feature>
<evidence type="ECO:0000256" key="4">
    <source>
        <dbReference type="PROSITE-ProRule" id="PRU00433"/>
    </source>
</evidence>